<dbReference type="InterPro" id="IPR004358">
    <property type="entry name" value="Sig_transdc_His_kin-like_C"/>
</dbReference>
<dbReference type="CDD" id="cd06225">
    <property type="entry name" value="HAMP"/>
    <property type="match status" value="1"/>
</dbReference>
<dbReference type="PANTHER" id="PTHR45528">
    <property type="entry name" value="SENSOR HISTIDINE KINASE CPXA"/>
    <property type="match status" value="1"/>
</dbReference>
<dbReference type="Gene3D" id="1.10.287.130">
    <property type="match status" value="1"/>
</dbReference>
<evidence type="ECO:0000256" key="11">
    <source>
        <dbReference type="ARBA" id="ARBA00022989"/>
    </source>
</evidence>
<feature type="transmembrane region" description="Helical" evidence="14">
    <location>
        <begin position="179"/>
        <end position="202"/>
    </location>
</feature>
<protein>
    <recommendedName>
        <fullName evidence="3">histidine kinase</fullName>
        <ecNumber evidence="3">2.7.13.3</ecNumber>
    </recommendedName>
</protein>
<dbReference type="RefSeq" id="WP_245987691.1">
    <property type="nucleotide sequence ID" value="NZ_QRDY01000008.1"/>
</dbReference>
<keyword evidence="18" id="KW-1185">Reference proteome</keyword>
<keyword evidence="4" id="KW-1003">Cell membrane</keyword>
<dbReference type="PANTHER" id="PTHR45528:SF1">
    <property type="entry name" value="SENSOR HISTIDINE KINASE CPXA"/>
    <property type="match status" value="1"/>
</dbReference>
<dbReference type="Gene3D" id="6.10.340.10">
    <property type="match status" value="1"/>
</dbReference>
<accession>A0A3D9IBL7</accession>
<dbReference type="InterPro" id="IPR005467">
    <property type="entry name" value="His_kinase_dom"/>
</dbReference>
<dbReference type="Pfam" id="PF02518">
    <property type="entry name" value="HATPase_c"/>
    <property type="match status" value="1"/>
</dbReference>
<keyword evidence="12" id="KW-0902">Two-component regulatory system</keyword>
<keyword evidence="7 14" id="KW-0812">Transmembrane</keyword>
<keyword evidence="10" id="KW-0067">ATP-binding</keyword>
<dbReference type="InterPro" id="IPR036890">
    <property type="entry name" value="HATPase_C_sf"/>
</dbReference>
<dbReference type="SMART" id="SM00304">
    <property type="entry name" value="HAMP"/>
    <property type="match status" value="1"/>
</dbReference>
<dbReference type="InterPro" id="IPR003660">
    <property type="entry name" value="HAMP_dom"/>
</dbReference>
<feature type="domain" description="HAMP" evidence="16">
    <location>
        <begin position="204"/>
        <end position="256"/>
    </location>
</feature>
<keyword evidence="9 17" id="KW-0418">Kinase</keyword>
<reference evidence="17 18" key="1">
    <citation type="submission" date="2018-07" db="EMBL/GenBank/DDBJ databases">
        <title>Genomic Encyclopedia of Type Strains, Phase III (KMG-III): the genomes of soil and plant-associated and newly described type strains.</title>
        <authorList>
            <person name="Whitman W."/>
        </authorList>
    </citation>
    <scope>NUCLEOTIDE SEQUENCE [LARGE SCALE GENOMIC DNA]</scope>
    <source>
        <strain evidence="17 18">CECT 8236</strain>
    </source>
</reference>
<dbReference type="Pfam" id="PF00512">
    <property type="entry name" value="HisKA"/>
    <property type="match status" value="1"/>
</dbReference>
<evidence type="ECO:0000256" key="3">
    <source>
        <dbReference type="ARBA" id="ARBA00012438"/>
    </source>
</evidence>
<keyword evidence="13 14" id="KW-0472">Membrane</keyword>
<evidence type="ECO:0000256" key="13">
    <source>
        <dbReference type="ARBA" id="ARBA00023136"/>
    </source>
</evidence>
<dbReference type="PROSITE" id="PS50885">
    <property type="entry name" value="HAMP"/>
    <property type="match status" value="1"/>
</dbReference>
<keyword evidence="6" id="KW-0808">Transferase</keyword>
<sequence>MSIRTKLLFSYIAMIAVPVVLFGLAVVLAAGLYIRDMSDGLKNTGPRDGPIPFAAFKNLFEGRDELSSGLRFIAEHDPRLLGDPAFLSETEADLAKADAGIVVASGGSIAYASPGLAAKDILDRLEADNKDDRDTGFFNFDSHGGVDLEGIPYIGPEGSPGMLVIASDMEPVARFFKKFVPTVFLSLLLALVLTNGLLTYFVSRSIIKPLYALKDAAGRIREGNLDREIRLRRQDEIGQLGSAFEEMRIRLKDSIGAKVQMEENRKELLANISHDLKTPITAIQGCVDCLRDGIADTEEKRSKYVDMIGSKTSDMDRMIEELLLYSTLDIGKLPFHWEVLDLADYLQRTLEELRIDPRLTGVDITFDRPGKDNVALNHPILVRADREKLHRAILNIVDNSLKHMERDPRQLRFELSGDDDGTVVEVRISDNGVGIPEEALHYVFDRFFRAETSRHPNAGSSGLGLAIVKQIVDEHGGTVEALSIVGQGTSIRIRLPAIATLVDQRGESI</sequence>
<dbReference type="FunFam" id="1.10.287.130:FF:000001">
    <property type="entry name" value="Two-component sensor histidine kinase"/>
    <property type="match status" value="1"/>
</dbReference>
<dbReference type="SUPFAM" id="SSF158472">
    <property type="entry name" value="HAMP domain-like"/>
    <property type="match status" value="1"/>
</dbReference>
<comment type="subcellular location">
    <subcellularLocation>
        <location evidence="2">Cell membrane</location>
        <topology evidence="2">Multi-pass membrane protein</topology>
    </subcellularLocation>
</comment>
<feature type="transmembrane region" description="Helical" evidence="14">
    <location>
        <begin position="12"/>
        <end position="34"/>
    </location>
</feature>
<evidence type="ECO:0000256" key="7">
    <source>
        <dbReference type="ARBA" id="ARBA00022692"/>
    </source>
</evidence>
<dbReference type="EMBL" id="QRDY01000008">
    <property type="protein sequence ID" value="RED58596.1"/>
    <property type="molecule type" value="Genomic_DNA"/>
</dbReference>
<dbReference type="EC" id="2.7.13.3" evidence="3"/>
<evidence type="ECO:0000259" key="16">
    <source>
        <dbReference type="PROSITE" id="PS50885"/>
    </source>
</evidence>
<dbReference type="SMART" id="SM00388">
    <property type="entry name" value="HisKA"/>
    <property type="match status" value="1"/>
</dbReference>
<dbReference type="InterPro" id="IPR003661">
    <property type="entry name" value="HisK_dim/P_dom"/>
</dbReference>
<dbReference type="SMART" id="SM00387">
    <property type="entry name" value="HATPase_c"/>
    <property type="match status" value="1"/>
</dbReference>
<evidence type="ECO:0000256" key="2">
    <source>
        <dbReference type="ARBA" id="ARBA00004651"/>
    </source>
</evidence>
<dbReference type="PRINTS" id="PR00344">
    <property type="entry name" value="BCTRLSENSOR"/>
</dbReference>
<dbReference type="InterPro" id="IPR050398">
    <property type="entry name" value="HssS/ArlS-like"/>
</dbReference>
<proteinExistence type="predicted"/>
<gene>
    <name evidence="17" type="ORF">DFP95_108122</name>
</gene>
<evidence type="ECO:0000256" key="14">
    <source>
        <dbReference type="SAM" id="Phobius"/>
    </source>
</evidence>
<comment type="catalytic activity">
    <reaction evidence="1">
        <text>ATP + protein L-histidine = ADP + protein N-phospho-L-histidine.</text>
        <dbReference type="EC" id="2.7.13.3"/>
    </reaction>
</comment>
<dbReference type="Gene3D" id="3.30.565.10">
    <property type="entry name" value="Histidine kinase-like ATPase, C-terminal domain"/>
    <property type="match status" value="1"/>
</dbReference>
<keyword evidence="11 14" id="KW-1133">Transmembrane helix</keyword>
<evidence type="ECO:0000313" key="17">
    <source>
        <dbReference type="EMBL" id="RED58596.1"/>
    </source>
</evidence>
<dbReference type="CDD" id="cd00075">
    <property type="entry name" value="HATPase"/>
    <property type="match status" value="1"/>
</dbReference>
<evidence type="ECO:0000256" key="10">
    <source>
        <dbReference type="ARBA" id="ARBA00022840"/>
    </source>
</evidence>
<evidence type="ECO:0000313" key="18">
    <source>
        <dbReference type="Proteomes" id="UP000256869"/>
    </source>
</evidence>
<dbReference type="AlphaFoldDB" id="A0A3D9IBL7"/>
<comment type="caution">
    <text evidence="17">The sequence shown here is derived from an EMBL/GenBank/DDBJ whole genome shotgun (WGS) entry which is preliminary data.</text>
</comment>
<dbReference type="GO" id="GO:0005524">
    <property type="term" value="F:ATP binding"/>
    <property type="evidence" value="ECO:0007669"/>
    <property type="project" value="UniProtKB-KW"/>
</dbReference>
<dbReference type="GO" id="GO:0005886">
    <property type="term" value="C:plasma membrane"/>
    <property type="evidence" value="ECO:0007669"/>
    <property type="project" value="UniProtKB-SubCell"/>
</dbReference>
<dbReference type="PROSITE" id="PS50109">
    <property type="entry name" value="HIS_KIN"/>
    <property type="match status" value="1"/>
</dbReference>
<feature type="domain" description="Histidine kinase" evidence="15">
    <location>
        <begin position="271"/>
        <end position="499"/>
    </location>
</feature>
<evidence type="ECO:0000256" key="5">
    <source>
        <dbReference type="ARBA" id="ARBA00022553"/>
    </source>
</evidence>
<dbReference type="Pfam" id="PF00672">
    <property type="entry name" value="HAMP"/>
    <property type="match status" value="1"/>
</dbReference>
<dbReference type="InterPro" id="IPR003594">
    <property type="entry name" value="HATPase_dom"/>
</dbReference>
<name>A0A3D9IBL7_9BACL</name>
<evidence type="ECO:0000256" key="6">
    <source>
        <dbReference type="ARBA" id="ARBA00022679"/>
    </source>
</evidence>
<dbReference type="SUPFAM" id="SSF55874">
    <property type="entry name" value="ATPase domain of HSP90 chaperone/DNA topoisomerase II/histidine kinase"/>
    <property type="match status" value="1"/>
</dbReference>
<dbReference type="CDD" id="cd00082">
    <property type="entry name" value="HisKA"/>
    <property type="match status" value="1"/>
</dbReference>
<evidence type="ECO:0000256" key="8">
    <source>
        <dbReference type="ARBA" id="ARBA00022741"/>
    </source>
</evidence>
<evidence type="ECO:0000259" key="15">
    <source>
        <dbReference type="PROSITE" id="PS50109"/>
    </source>
</evidence>
<keyword evidence="5" id="KW-0597">Phosphoprotein</keyword>
<evidence type="ECO:0000256" key="4">
    <source>
        <dbReference type="ARBA" id="ARBA00022475"/>
    </source>
</evidence>
<organism evidence="17 18">
    <name type="scientific">Cohnella lupini</name>
    <dbReference type="NCBI Taxonomy" id="1294267"/>
    <lineage>
        <taxon>Bacteria</taxon>
        <taxon>Bacillati</taxon>
        <taxon>Bacillota</taxon>
        <taxon>Bacilli</taxon>
        <taxon>Bacillales</taxon>
        <taxon>Paenibacillaceae</taxon>
        <taxon>Cohnella</taxon>
    </lineage>
</organism>
<dbReference type="GO" id="GO:0000155">
    <property type="term" value="F:phosphorelay sensor kinase activity"/>
    <property type="evidence" value="ECO:0007669"/>
    <property type="project" value="InterPro"/>
</dbReference>
<keyword evidence="8" id="KW-0547">Nucleotide-binding</keyword>
<evidence type="ECO:0000256" key="9">
    <source>
        <dbReference type="ARBA" id="ARBA00022777"/>
    </source>
</evidence>
<dbReference type="Proteomes" id="UP000256869">
    <property type="component" value="Unassembled WGS sequence"/>
</dbReference>
<dbReference type="InterPro" id="IPR036097">
    <property type="entry name" value="HisK_dim/P_sf"/>
</dbReference>
<evidence type="ECO:0000256" key="12">
    <source>
        <dbReference type="ARBA" id="ARBA00023012"/>
    </source>
</evidence>
<dbReference type="SUPFAM" id="SSF47384">
    <property type="entry name" value="Homodimeric domain of signal transducing histidine kinase"/>
    <property type="match status" value="1"/>
</dbReference>
<evidence type="ECO:0000256" key="1">
    <source>
        <dbReference type="ARBA" id="ARBA00000085"/>
    </source>
</evidence>